<keyword evidence="2" id="KW-1185">Reference proteome</keyword>
<organism evidence="1 2">
    <name type="scientific">Nelumbo nucifera</name>
    <name type="common">Sacred lotus</name>
    <dbReference type="NCBI Taxonomy" id="4432"/>
    <lineage>
        <taxon>Eukaryota</taxon>
        <taxon>Viridiplantae</taxon>
        <taxon>Streptophyta</taxon>
        <taxon>Embryophyta</taxon>
        <taxon>Tracheophyta</taxon>
        <taxon>Spermatophyta</taxon>
        <taxon>Magnoliopsida</taxon>
        <taxon>Proteales</taxon>
        <taxon>Nelumbonaceae</taxon>
        <taxon>Nelumbo</taxon>
    </lineage>
</organism>
<evidence type="ECO:0000313" key="2">
    <source>
        <dbReference type="Proteomes" id="UP000607653"/>
    </source>
</evidence>
<reference evidence="1 2" key="1">
    <citation type="journal article" date="2020" name="Mol. Biol. Evol.">
        <title>Distinct Expression and Methylation Patterns for Genes with Different Fates following a Single Whole-Genome Duplication in Flowering Plants.</title>
        <authorList>
            <person name="Shi T."/>
            <person name="Rahmani R.S."/>
            <person name="Gugger P.F."/>
            <person name="Wang M."/>
            <person name="Li H."/>
            <person name="Zhang Y."/>
            <person name="Li Z."/>
            <person name="Wang Q."/>
            <person name="Van de Peer Y."/>
            <person name="Marchal K."/>
            <person name="Chen J."/>
        </authorList>
    </citation>
    <scope>NUCLEOTIDE SEQUENCE [LARGE SCALE GENOMIC DNA]</scope>
    <source>
        <tissue evidence="1">Leaf</tissue>
    </source>
</reference>
<evidence type="ECO:0000313" key="1">
    <source>
        <dbReference type="EMBL" id="DAD20538.1"/>
    </source>
</evidence>
<dbReference type="EMBL" id="DUZY01000001">
    <property type="protein sequence ID" value="DAD20538.1"/>
    <property type="molecule type" value="Genomic_DNA"/>
</dbReference>
<proteinExistence type="predicted"/>
<name>A0A822XSW0_NELNU</name>
<dbReference type="Proteomes" id="UP000607653">
    <property type="component" value="Unassembled WGS sequence"/>
</dbReference>
<gene>
    <name evidence="1" type="ORF">HUJ06_022001</name>
</gene>
<dbReference type="AlphaFoldDB" id="A0A822XSW0"/>
<comment type="caution">
    <text evidence="1">The sequence shown here is derived from an EMBL/GenBank/DDBJ whole genome shotgun (WGS) entry which is preliminary data.</text>
</comment>
<sequence>MSKRTYMDAVIKGLKAVDTVDVAFTPSQTSPENSVTLISDACKTTKKKIYVRLLLSIDRRETTSAAMETVSYVGIVKLYIVKLKSTFTISSVRNNLALQQ</sequence>
<protein>
    <submittedName>
        <fullName evidence="1">Uncharacterized protein</fullName>
    </submittedName>
</protein>
<accession>A0A822XSW0</accession>